<dbReference type="InterPro" id="IPR000873">
    <property type="entry name" value="AMP-dep_synth/lig_dom"/>
</dbReference>
<evidence type="ECO:0000313" key="8">
    <source>
        <dbReference type="EMBL" id="GHH78197.1"/>
    </source>
</evidence>
<sequence>MPPQPATPSDPIPPRTPWFRAAAPPAHAAGAASDTVLPAHAAPDGHAWHPAVPAAPYDGPRHARREGRDQGAHTSEAETAGQPLAENHGAVLAARDARSGKGAAPPPPLVPPNLRRIGGVVREAAVPALKAPVTRGSLADIPFDNAREAPGAAVLSRKVTQQPGVHGEAADRTERAERAERAEGAQRGERAEPDAGSRWVDVTARDFAQEVLDVAKGLIAAGLAPGDRLAIMARTTYEWTLLDFAAWAAGLVTVPVYPTSSAFQIRWILQDSGAVALAVETAAQAAALEPERDRLPDLAHLWSFEKAPGDRFGKGGIRRLAELGRTAHVTDQEVAARRARLTPESVATIVYTSGTTGRPKGCVITHGNFFAEVDNAVELLHPCFRSITKEPASTLLYLPLSHIFGRMVAVGCLRARVRLGHAPSIRTEDLLADLAGFRPTFLLAIPYVLEKVFNTGRATAEKIGRAASFDRAAAVARRYGEATQARLFGTGPGPGPALRLARALYDPLVYRRIRAALGGRVRYTICGGSPLGRRLAAFYAGAGIEIFEGYGLTESTAAATVTPPLRPRLGTVGWPLPGMGVRIADDGEILLRGGQVFSGYWDAQSGGPVDASVDGWLPTGDIGTLDDEGYLSITGRKKDILITTGGKSVAPAPLEDWLRAHPLVGQCLVLGDDRPYITALITLEPDGAAHWQEMRGKTHLSMAELVDDPDLRAALQRAVDDANRLVSRPESIRRFAVLPVDFTEENGYLTPSLKVKRRAIERDFAAEIERLYAR</sequence>
<evidence type="ECO:0000256" key="3">
    <source>
        <dbReference type="ARBA" id="ARBA00022832"/>
    </source>
</evidence>
<keyword evidence="2" id="KW-0436">Ligase</keyword>
<evidence type="ECO:0000256" key="4">
    <source>
        <dbReference type="ARBA" id="ARBA00023098"/>
    </source>
</evidence>
<keyword evidence="3" id="KW-0276">Fatty acid metabolism</keyword>
<organism evidence="8 9">
    <name type="scientific">Streptomyces sulfonofaciens</name>
    <dbReference type="NCBI Taxonomy" id="68272"/>
    <lineage>
        <taxon>Bacteria</taxon>
        <taxon>Bacillati</taxon>
        <taxon>Actinomycetota</taxon>
        <taxon>Actinomycetes</taxon>
        <taxon>Kitasatosporales</taxon>
        <taxon>Streptomycetaceae</taxon>
        <taxon>Streptomyces</taxon>
    </lineage>
</organism>
<dbReference type="InterPro" id="IPR020845">
    <property type="entry name" value="AMP-binding_CS"/>
</dbReference>
<evidence type="ECO:0000256" key="6">
    <source>
        <dbReference type="SAM" id="MobiDB-lite"/>
    </source>
</evidence>
<dbReference type="EMBL" id="BNCD01000007">
    <property type="protein sequence ID" value="GHH78197.1"/>
    <property type="molecule type" value="Genomic_DNA"/>
</dbReference>
<accession>A0A919G501</accession>
<dbReference type="PANTHER" id="PTHR43272:SF32">
    <property type="entry name" value="AMP-DEPENDENT SYNTHETASE_LIGASE DOMAIN-CONTAINING PROTEIN"/>
    <property type="match status" value="1"/>
</dbReference>
<feature type="compositionally biased region" description="Basic and acidic residues" evidence="6">
    <location>
        <begin position="168"/>
        <end position="195"/>
    </location>
</feature>
<dbReference type="PANTHER" id="PTHR43272">
    <property type="entry name" value="LONG-CHAIN-FATTY-ACID--COA LIGASE"/>
    <property type="match status" value="1"/>
</dbReference>
<feature type="region of interest" description="Disordered" evidence="6">
    <location>
        <begin position="158"/>
        <end position="196"/>
    </location>
</feature>
<feature type="compositionally biased region" description="Pro residues" evidence="6">
    <location>
        <begin position="1"/>
        <end position="16"/>
    </location>
</feature>
<keyword evidence="4" id="KW-0443">Lipid metabolism</keyword>
<dbReference type="CDD" id="cd05907">
    <property type="entry name" value="VL_LC_FACS_like"/>
    <property type="match status" value="1"/>
</dbReference>
<feature type="domain" description="AMP-dependent synthetase/ligase" evidence="7">
    <location>
        <begin position="197"/>
        <end position="601"/>
    </location>
</feature>
<evidence type="ECO:0000256" key="5">
    <source>
        <dbReference type="ARBA" id="ARBA00032875"/>
    </source>
</evidence>
<dbReference type="GO" id="GO:0004467">
    <property type="term" value="F:long-chain fatty acid-CoA ligase activity"/>
    <property type="evidence" value="ECO:0007669"/>
    <property type="project" value="TreeGrafter"/>
</dbReference>
<keyword evidence="9" id="KW-1185">Reference proteome</keyword>
<evidence type="ECO:0000256" key="1">
    <source>
        <dbReference type="ARBA" id="ARBA00006432"/>
    </source>
</evidence>
<dbReference type="PROSITE" id="PS00455">
    <property type="entry name" value="AMP_BINDING"/>
    <property type="match status" value="1"/>
</dbReference>
<protein>
    <recommendedName>
        <fullName evidence="5">Acyl-CoA synthetase</fullName>
    </recommendedName>
</protein>
<name>A0A919G501_9ACTN</name>
<dbReference type="SUPFAM" id="SSF56801">
    <property type="entry name" value="Acetyl-CoA synthetase-like"/>
    <property type="match status" value="1"/>
</dbReference>
<comment type="similarity">
    <text evidence="1">Belongs to the ATP-dependent AMP-binding enzyme family.</text>
</comment>
<dbReference type="Pfam" id="PF00501">
    <property type="entry name" value="AMP-binding"/>
    <property type="match status" value="1"/>
</dbReference>
<dbReference type="Gene3D" id="3.40.50.12780">
    <property type="entry name" value="N-terminal domain of ligase-like"/>
    <property type="match status" value="1"/>
</dbReference>
<comment type="caution">
    <text evidence="8">The sequence shown here is derived from an EMBL/GenBank/DDBJ whole genome shotgun (WGS) entry which is preliminary data.</text>
</comment>
<evidence type="ECO:0000313" key="9">
    <source>
        <dbReference type="Proteomes" id="UP000603708"/>
    </source>
</evidence>
<feature type="compositionally biased region" description="Low complexity" evidence="6">
    <location>
        <begin position="21"/>
        <end position="32"/>
    </location>
</feature>
<evidence type="ECO:0000259" key="7">
    <source>
        <dbReference type="Pfam" id="PF00501"/>
    </source>
</evidence>
<evidence type="ECO:0000256" key="2">
    <source>
        <dbReference type="ARBA" id="ARBA00022598"/>
    </source>
</evidence>
<reference evidence="8" key="1">
    <citation type="journal article" date="2014" name="Int. J. Syst. Evol. Microbiol.">
        <title>Complete genome sequence of Corynebacterium casei LMG S-19264T (=DSM 44701T), isolated from a smear-ripened cheese.</title>
        <authorList>
            <consortium name="US DOE Joint Genome Institute (JGI-PGF)"/>
            <person name="Walter F."/>
            <person name="Albersmeier A."/>
            <person name="Kalinowski J."/>
            <person name="Ruckert C."/>
        </authorList>
    </citation>
    <scope>NUCLEOTIDE SEQUENCE</scope>
    <source>
        <strain evidence="8">JCM 5069</strain>
    </source>
</reference>
<dbReference type="GO" id="GO:0016020">
    <property type="term" value="C:membrane"/>
    <property type="evidence" value="ECO:0007669"/>
    <property type="project" value="TreeGrafter"/>
</dbReference>
<dbReference type="AlphaFoldDB" id="A0A919G501"/>
<feature type="region of interest" description="Disordered" evidence="6">
    <location>
        <begin position="1"/>
        <end position="111"/>
    </location>
</feature>
<proteinExistence type="inferred from homology"/>
<dbReference type="Proteomes" id="UP000603708">
    <property type="component" value="Unassembled WGS sequence"/>
</dbReference>
<gene>
    <name evidence="8" type="ORF">GCM10018793_28060</name>
</gene>
<dbReference type="InterPro" id="IPR042099">
    <property type="entry name" value="ANL_N_sf"/>
</dbReference>
<dbReference type="Pfam" id="PF23562">
    <property type="entry name" value="AMP-binding_C_3"/>
    <property type="match status" value="1"/>
</dbReference>
<reference evidence="8" key="2">
    <citation type="submission" date="2020-09" db="EMBL/GenBank/DDBJ databases">
        <authorList>
            <person name="Sun Q."/>
            <person name="Ohkuma M."/>
        </authorList>
    </citation>
    <scope>NUCLEOTIDE SEQUENCE</scope>
    <source>
        <strain evidence="8">JCM 5069</strain>
    </source>
</reference>